<reference evidence="2 3" key="1">
    <citation type="submission" date="2020-07" db="EMBL/GenBank/DDBJ databases">
        <title>Sequencing the genomes of 1000 actinobacteria strains.</title>
        <authorList>
            <person name="Klenk H.-P."/>
        </authorList>
    </citation>
    <scope>NUCLEOTIDE SEQUENCE [LARGE SCALE GENOMIC DNA]</scope>
    <source>
        <strain evidence="2 3">DSM 43461</strain>
    </source>
</reference>
<evidence type="ECO:0000256" key="1">
    <source>
        <dbReference type="SAM" id="MobiDB-lite"/>
    </source>
</evidence>
<feature type="compositionally biased region" description="Polar residues" evidence="1">
    <location>
        <begin position="19"/>
        <end position="29"/>
    </location>
</feature>
<name>A0A7Y9KCA5_9ACTN</name>
<dbReference type="EMBL" id="JACCBT010000001">
    <property type="protein sequence ID" value="NYE13807.1"/>
    <property type="molecule type" value="Genomic_DNA"/>
</dbReference>
<gene>
    <name evidence="2" type="ORF">BJ999_004103</name>
</gene>
<sequence length="39" mass="4188">MRVLMWHAHGSRATKRGLTPSTGTGSRGSCATGGELFRR</sequence>
<evidence type="ECO:0000313" key="3">
    <source>
        <dbReference type="Proteomes" id="UP000591272"/>
    </source>
</evidence>
<dbReference type="Proteomes" id="UP000591272">
    <property type="component" value="Unassembled WGS sequence"/>
</dbReference>
<proteinExistence type="predicted"/>
<keyword evidence="3" id="KW-1185">Reference proteome</keyword>
<feature type="region of interest" description="Disordered" evidence="1">
    <location>
        <begin position="1"/>
        <end position="39"/>
    </location>
</feature>
<organism evidence="2 3">
    <name type="scientific">Actinomadura citrea</name>
    <dbReference type="NCBI Taxonomy" id="46158"/>
    <lineage>
        <taxon>Bacteria</taxon>
        <taxon>Bacillati</taxon>
        <taxon>Actinomycetota</taxon>
        <taxon>Actinomycetes</taxon>
        <taxon>Streptosporangiales</taxon>
        <taxon>Thermomonosporaceae</taxon>
        <taxon>Actinomadura</taxon>
    </lineage>
</organism>
<evidence type="ECO:0000313" key="2">
    <source>
        <dbReference type="EMBL" id="NYE13807.1"/>
    </source>
</evidence>
<dbReference type="AlphaFoldDB" id="A0A7Y9KCA5"/>
<comment type="caution">
    <text evidence="2">The sequence shown here is derived from an EMBL/GenBank/DDBJ whole genome shotgun (WGS) entry which is preliminary data.</text>
</comment>
<protein>
    <submittedName>
        <fullName evidence="2">Uncharacterized protein</fullName>
    </submittedName>
</protein>
<accession>A0A7Y9KCA5</accession>